<evidence type="ECO:0000256" key="15">
    <source>
        <dbReference type="PIRSR" id="PIRSR001365-2"/>
    </source>
</evidence>
<comment type="similarity">
    <text evidence="3 13">Belongs to the DapA family.</text>
</comment>
<protein>
    <recommendedName>
        <fullName evidence="4 12">4-hydroxy-tetrahydrodipicolinate synthase</fullName>
        <ecNumber evidence="4 12">4.3.3.7</ecNumber>
    </recommendedName>
</protein>
<organism evidence="16 17">
    <name type="scientific">Calorimonas adulescens</name>
    <dbReference type="NCBI Taxonomy" id="2606906"/>
    <lineage>
        <taxon>Bacteria</taxon>
        <taxon>Bacillati</taxon>
        <taxon>Bacillota</taxon>
        <taxon>Clostridia</taxon>
        <taxon>Thermoanaerobacterales</taxon>
        <taxon>Thermoanaerobacteraceae</taxon>
        <taxon>Calorimonas</taxon>
    </lineage>
</organism>
<evidence type="ECO:0000256" key="11">
    <source>
        <dbReference type="ARBA" id="ARBA00047836"/>
    </source>
</evidence>
<evidence type="ECO:0000256" key="8">
    <source>
        <dbReference type="ARBA" id="ARBA00023154"/>
    </source>
</evidence>
<dbReference type="GO" id="GO:0008840">
    <property type="term" value="F:4-hydroxy-tetrahydrodipicolinate synthase activity"/>
    <property type="evidence" value="ECO:0007669"/>
    <property type="project" value="UniProtKB-UniRule"/>
</dbReference>
<dbReference type="Pfam" id="PF00701">
    <property type="entry name" value="DHDPS"/>
    <property type="match status" value="1"/>
</dbReference>
<keyword evidence="9 13" id="KW-0456">Lyase</keyword>
<dbReference type="CDD" id="cd00408">
    <property type="entry name" value="DHDPS-like"/>
    <property type="match status" value="1"/>
</dbReference>
<keyword evidence="6" id="KW-0028">Amino-acid biosynthesis</keyword>
<dbReference type="SUPFAM" id="SSF51569">
    <property type="entry name" value="Aldolase"/>
    <property type="match status" value="1"/>
</dbReference>
<dbReference type="Proteomes" id="UP000322976">
    <property type="component" value="Unassembled WGS sequence"/>
</dbReference>
<comment type="caution">
    <text evidence="16">The sequence shown here is derived from an EMBL/GenBank/DDBJ whole genome shotgun (WGS) entry which is preliminary data.</text>
</comment>
<evidence type="ECO:0000256" key="13">
    <source>
        <dbReference type="PIRNR" id="PIRNR001365"/>
    </source>
</evidence>
<keyword evidence="8" id="KW-0457">Lysine biosynthesis</keyword>
<dbReference type="InterPro" id="IPR020624">
    <property type="entry name" value="Schiff_base-form_aldolases_CS"/>
</dbReference>
<comment type="function">
    <text evidence="1">Catalyzes the condensation of (S)-aspartate-beta-semialdehyde [(S)-ASA] and pyruvate to 4-hydroxy-tetrahydrodipicolinate (HTPA).</text>
</comment>
<keyword evidence="7" id="KW-0220">Diaminopimelate biosynthesis</keyword>
<accession>A0A5D8QF22</accession>
<evidence type="ECO:0000256" key="12">
    <source>
        <dbReference type="NCBIfam" id="TIGR00674"/>
    </source>
</evidence>
<proteinExistence type="inferred from homology"/>
<dbReference type="PIRSF" id="PIRSF001365">
    <property type="entry name" value="DHDPS"/>
    <property type="match status" value="1"/>
</dbReference>
<reference evidence="16 17" key="1">
    <citation type="submission" date="2019-08" db="EMBL/GenBank/DDBJ databases">
        <title>Calorimonas adulescens gen. nov., sp. nov., an anaerobic thermophilic bacterium from Sakhalin hot spring.</title>
        <authorList>
            <person name="Khomyakova M.A."/>
            <person name="Merkel A.Y."/>
            <person name="Novikov A."/>
            <person name="Bonch-Osmolovskaya E.A."/>
            <person name="Slobodkin A.I."/>
        </authorList>
    </citation>
    <scope>NUCLEOTIDE SEQUENCE [LARGE SCALE GENOMIC DNA]</scope>
    <source>
        <strain evidence="16 17">A05MB</strain>
    </source>
</reference>
<dbReference type="InterPro" id="IPR005263">
    <property type="entry name" value="DapA"/>
</dbReference>
<comment type="pathway">
    <text evidence="2">Amino-acid biosynthesis; L-lysine biosynthesis via DAP pathway; (S)-tetrahydrodipicolinate from L-aspartate: step 3/4.</text>
</comment>
<dbReference type="EMBL" id="VTPS01000004">
    <property type="protein sequence ID" value="TZE82784.1"/>
    <property type="molecule type" value="Genomic_DNA"/>
</dbReference>
<gene>
    <name evidence="16" type="primary">dapA</name>
    <name evidence="16" type="ORF">FWJ32_04085</name>
</gene>
<dbReference type="NCBIfam" id="TIGR00674">
    <property type="entry name" value="dapA"/>
    <property type="match status" value="1"/>
</dbReference>
<evidence type="ECO:0000256" key="9">
    <source>
        <dbReference type="ARBA" id="ARBA00023239"/>
    </source>
</evidence>
<evidence type="ECO:0000256" key="7">
    <source>
        <dbReference type="ARBA" id="ARBA00022915"/>
    </source>
</evidence>
<feature type="binding site" evidence="15">
    <location>
        <position position="48"/>
    </location>
    <ligand>
        <name>pyruvate</name>
        <dbReference type="ChEBI" id="CHEBI:15361"/>
    </ligand>
</feature>
<keyword evidence="17" id="KW-1185">Reference proteome</keyword>
<dbReference type="PROSITE" id="PS00665">
    <property type="entry name" value="DHDPS_1"/>
    <property type="match status" value="1"/>
</dbReference>
<evidence type="ECO:0000256" key="14">
    <source>
        <dbReference type="PIRSR" id="PIRSR001365-1"/>
    </source>
</evidence>
<dbReference type="InterPro" id="IPR013785">
    <property type="entry name" value="Aldolase_TIM"/>
</dbReference>
<name>A0A5D8QF22_9THEO</name>
<comment type="catalytic activity">
    <reaction evidence="11">
        <text>L-aspartate 4-semialdehyde + pyruvate = (2S,4S)-4-hydroxy-2,3,4,5-tetrahydrodipicolinate + H2O + H(+)</text>
        <dbReference type="Rhea" id="RHEA:34171"/>
        <dbReference type="ChEBI" id="CHEBI:15361"/>
        <dbReference type="ChEBI" id="CHEBI:15377"/>
        <dbReference type="ChEBI" id="CHEBI:15378"/>
        <dbReference type="ChEBI" id="CHEBI:67139"/>
        <dbReference type="ChEBI" id="CHEBI:537519"/>
        <dbReference type="EC" id="4.3.3.7"/>
    </reaction>
</comment>
<dbReference type="SMART" id="SM01130">
    <property type="entry name" value="DHDPS"/>
    <property type="match status" value="1"/>
</dbReference>
<evidence type="ECO:0000256" key="3">
    <source>
        <dbReference type="ARBA" id="ARBA00007592"/>
    </source>
</evidence>
<dbReference type="Gene3D" id="3.20.20.70">
    <property type="entry name" value="Aldolase class I"/>
    <property type="match status" value="1"/>
</dbReference>
<sequence length="297" mass="33796">MVKLFKGVIVPTVTLFDDDRKIDFKANEIQMNRLIESGVNGLFYMGTTGEFMHMNTDERKQIIKWAVEAAGKRVPILVGTGSTNIYETVELTNYAKEVGADAAVVITPYYLRLTQEELYHYYRKIFKHTDIHILIYNYPDLSGNNISPQTVSHLAMEYENLVGIKETIESVSHIRKMILEVKSIRPDFSVLCGYDDHTINTLIMGGDGVIGALANIRPDVFVSLYKAFIAGDWESIREYNSKILKLMKLYDFNPVSMVALKKALEILNITRNPKVRLPHASLTEVEVRDIQSILEDI</sequence>
<evidence type="ECO:0000313" key="17">
    <source>
        <dbReference type="Proteomes" id="UP000322976"/>
    </source>
</evidence>
<dbReference type="AlphaFoldDB" id="A0A5D8QF22"/>
<dbReference type="EC" id="4.3.3.7" evidence="4 12"/>
<evidence type="ECO:0000256" key="4">
    <source>
        <dbReference type="ARBA" id="ARBA00012086"/>
    </source>
</evidence>
<dbReference type="GO" id="GO:0019877">
    <property type="term" value="P:diaminopimelate biosynthetic process"/>
    <property type="evidence" value="ECO:0007669"/>
    <property type="project" value="UniProtKB-KW"/>
</dbReference>
<dbReference type="PANTHER" id="PTHR12128:SF66">
    <property type="entry name" value="4-HYDROXY-2-OXOGLUTARATE ALDOLASE, MITOCHONDRIAL"/>
    <property type="match status" value="1"/>
</dbReference>
<dbReference type="PRINTS" id="PR00146">
    <property type="entry name" value="DHPICSNTHASE"/>
</dbReference>
<evidence type="ECO:0000256" key="5">
    <source>
        <dbReference type="ARBA" id="ARBA00022490"/>
    </source>
</evidence>
<keyword evidence="10" id="KW-0704">Schiff base</keyword>
<feature type="active site" description="Proton donor/acceptor" evidence="14">
    <location>
        <position position="136"/>
    </location>
</feature>
<evidence type="ECO:0000256" key="10">
    <source>
        <dbReference type="ARBA" id="ARBA00023270"/>
    </source>
</evidence>
<keyword evidence="5" id="KW-0963">Cytoplasm</keyword>
<evidence type="ECO:0000256" key="6">
    <source>
        <dbReference type="ARBA" id="ARBA00022605"/>
    </source>
</evidence>
<dbReference type="GO" id="GO:0009089">
    <property type="term" value="P:lysine biosynthetic process via diaminopimelate"/>
    <property type="evidence" value="ECO:0007669"/>
    <property type="project" value="UniProtKB-UniRule"/>
</dbReference>
<dbReference type="UniPathway" id="UPA00034">
    <property type="reaction ID" value="UER00017"/>
</dbReference>
<dbReference type="InterPro" id="IPR002220">
    <property type="entry name" value="DapA-like"/>
</dbReference>
<evidence type="ECO:0000313" key="16">
    <source>
        <dbReference type="EMBL" id="TZE82784.1"/>
    </source>
</evidence>
<evidence type="ECO:0000256" key="1">
    <source>
        <dbReference type="ARBA" id="ARBA00003294"/>
    </source>
</evidence>
<feature type="active site" description="Schiff-base intermediate with substrate" evidence="14">
    <location>
        <position position="165"/>
    </location>
</feature>
<dbReference type="PANTHER" id="PTHR12128">
    <property type="entry name" value="DIHYDRODIPICOLINATE SYNTHASE"/>
    <property type="match status" value="1"/>
</dbReference>
<feature type="binding site" evidence="15">
    <location>
        <position position="210"/>
    </location>
    <ligand>
        <name>pyruvate</name>
        <dbReference type="ChEBI" id="CHEBI:15361"/>
    </ligand>
</feature>
<evidence type="ECO:0000256" key="2">
    <source>
        <dbReference type="ARBA" id="ARBA00005120"/>
    </source>
</evidence>